<gene>
    <name evidence="1" type="ORF">SAMN05443668_112128</name>
</gene>
<evidence type="ECO:0000313" key="1">
    <source>
        <dbReference type="EMBL" id="SHN45592.1"/>
    </source>
</evidence>
<keyword evidence="2" id="KW-1185">Reference proteome</keyword>
<name>A0A1M7RHE9_9ACTN</name>
<accession>A0A1M7RHE9</accession>
<dbReference type="Pfam" id="PF06475">
    <property type="entry name" value="Glycolipid_bind"/>
    <property type="match status" value="1"/>
</dbReference>
<dbReference type="SUPFAM" id="SSF159275">
    <property type="entry name" value="PA1994-like"/>
    <property type="match status" value="1"/>
</dbReference>
<proteinExistence type="predicted"/>
<dbReference type="Proteomes" id="UP000184440">
    <property type="component" value="Unassembled WGS sequence"/>
</dbReference>
<dbReference type="InterPro" id="IPR009467">
    <property type="entry name" value="Glycolipid-bd_prot_put"/>
</dbReference>
<protein>
    <recommendedName>
        <fullName evidence="3">Glycolipid-binding</fullName>
    </recommendedName>
</protein>
<reference evidence="1 2" key="1">
    <citation type="submission" date="2016-11" db="EMBL/GenBank/DDBJ databases">
        <authorList>
            <person name="Jaros S."/>
            <person name="Januszkiewicz K."/>
            <person name="Wedrychowicz H."/>
        </authorList>
    </citation>
    <scope>NUCLEOTIDE SEQUENCE [LARGE SCALE GENOMIC DNA]</scope>
    <source>
        <strain evidence="1 2">DSM 46144</strain>
    </source>
</reference>
<sequence>MLELSWNRVGFGAELAVVNADRGLRAIGWTLGAAPEPYSCRYTLATDDRWATTSLEILTEGAGWSRSLRLTRQTGRDPWKVRASETGTLAGPPAGAEYPETFADALDVDIEFSPLTNTLPIRRLDLLKQPVGSEFELNVVFVELPSLAVIANSQRYAAAGDGQVGFRSGDYRVQIAVDPDGYVVDYPGLATRADR</sequence>
<evidence type="ECO:0000313" key="2">
    <source>
        <dbReference type="Proteomes" id="UP000184440"/>
    </source>
</evidence>
<evidence type="ECO:0008006" key="3">
    <source>
        <dbReference type="Google" id="ProtNLM"/>
    </source>
</evidence>
<dbReference type="EMBL" id="FRCS01000012">
    <property type="protein sequence ID" value="SHN45592.1"/>
    <property type="molecule type" value="Genomic_DNA"/>
</dbReference>
<dbReference type="OrthoDB" id="7347529at2"/>
<organism evidence="1 2">
    <name type="scientific">Cryptosporangium aurantiacum</name>
    <dbReference type="NCBI Taxonomy" id="134849"/>
    <lineage>
        <taxon>Bacteria</taxon>
        <taxon>Bacillati</taxon>
        <taxon>Actinomycetota</taxon>
        <taxon>Actinomycetes</taxon>
        <taxon>Cryptosporangiales</taxon>
        <taxon>Cryptosporangiaceae</taxon>
        <taxon>Cryptosporangium</taxon>
    </lineage>
</organism>
<dbReference type="STRING" id="134849.SAMN05443668_112128"/>
<dbReference type="RefSeq" id="WP_073262296.1">
    <property type="nucleotide sequence ID" value="NZ_FRCS01000012.1"/>
</dbReference>
<dbReference type="AlphaFoldDB" id="A0A1M7RHE9"/>